<keyword evidence="3" id="KW-1185">Reference proteome</keyword>
<keyword evidence="1" id="KW-0812">Transmembrane</keyword>
<feature type="transmembrane region" description="Helical" evidence="1">
    <location>
        <begin position="20"/>
        <end position="40"/>
    </location>
</feature>
<protein>
    <recommendedName>
        <fullName evidence="4">DUF1850 domain-containing protein</fullName>
    </recommendedName>
</protein>
<dbReference type="BioCyc" id="HAUR316274:GHYA-5298-MONOMER"/>
<evidence type="ECO:0000313" key="2">
    <source>
        <dbReference type="EMBL" id="ABX07863.1"/>
    </source>
</evidence>
<dbReference type="InParanoid" id="A9B949"/>
<dbReference type="AlphaFoldDB" id="A9B949"/>
<gene>
    <name evidence="2" type="ordered locus">Haur_5236</name>
</gene>
<keyword evidence="2" id="KW-0614">Plasmid</keyword>
<geneLocation type="plasmid" evidence="2 3">
    <name>pHAU02</name>
</geneLocation>
<name>A9B949_HERA2</name>
<organism evidence="2 3">
    <name type="scientific">Herpetosiphon aurantiacus (strain ATCC 23779 / DSM 785 / 114-95)</name>
    <dbReference type="NCBI Taxonomy" id="316274"/>
    <lineage>
        <taxon>Bacteria</taxon>
        <taxon>Bacillati</taxon>
        <taxon>Chloroflexota</taxon>
        <taxon>Chloroflexia</taxon>
        <taxon>Herpetosiphonales</taxon>
        <taxon>Herpetosiphonaceae</taxon>
        <taxon>Herpetosiphon</taxon>
    </lineage>
</organism>
<keyword evidence="1" id="KW-1133">Transmembrane helix</keyword>
<proteinExistence type="predicted"/>
<dbReference type="EMBL" id="CP000877">
    <property type="protein sequence ID" value="ABX07863.1"/>
    <property type="molecule type" value="Genomic_DNA"/>
</dbReference>
<evidence type="ECO:0000313" key="3">
    <source>
        <dbReference type="Proteomes" id="UP000000787"/>
    </source>
</evidence>
<evidence type="ECO:0008006" key="4">
    <source>
        <dbReference type="Google" id="ProtNLM"/>
    </source>
</evidence>
<reference evidence="2 3" key="1">
    <citation type="journal article" date="2011" name="Stand. Genomic Sci.">
        <title>Complete genome sequence of the filamentous gliding predatory bacterium Herpetosiphon aurantiacus type strain (114-95(T)).</title>
        <authorList>
            <person name="Kiss H."/>
            <person name="Nett M."/>
            <person name="Domin N."/>
            <person name="Martin K."/>
            <person name="Maresca J.A."/>
            <person name="Copeland A."/>
            <person name="Lapidus A."/>
            <person name="Lucas S."/>
            <person name="Berry K.W."/>
            <person name="Glavina Del Rio T."/>
            <person name="Dalin E."/>
            <person name="Tice H."/>
            <person name="Pitluck S."/>
            <person name="Richardson P."/>
            <person name="Bruce D."/>
            <person name="Goodwin L."/>
            <person name="Han C."/>
            <person name="Detter J.C."/>
            <person name="Schmutz J."/>
            <person name="Brettin T."/>
            <person name="Land M."/>
            <person name="Hauser L."/>
            <person name="Kyrpides N.C."/>
            <person name="Ivanova N."/>
            <person name="Goker M."/>
            <person name="Woyke T."/>
            <person name="Klenk H.P."/>
            <person name="Bryant D.A."/>
        </authorList>
    </citation>
    <scope>NUCLEOTIDE SEQUENCE [LARGE SCALE GENOMIC DNA]</scope>
    <source>
        <strain evidence="3">ATCC 23779 / DSM 785 / 114-95</strain>
        <plasmid evidence="2">pHAU02</plasmid>
    </source>
</reference>
<sequence>MDTPPPPENLTRFDQVMRQLSKLFFLLGFVVICGQLWNLWKKPSLTDVPSITVTRTVPTATYWLYHWSAMELVLVTDGAATQDPCRKGIVGRFETVQCTLRFTDGTVVPWMSYANGRDRGWVEVHGRRYPLYGRGYVLLIRADGAKGESTMVHRATMPVFPAGAEGPALEAWMATDPLLAPLAPAFAAEP</sequence>
<dbReference type="KEGG" id="hau:Haur_5236"/>
<dbReference type="Proteomes" id="UP000000787">
    <property type="component" value="Plasmid pHAU02"/>
</dbReference>
<dbReference type="HOGENOM" id="CLU_1439275_0_0_0"/>
<keyword evidence="1" id="KW-0472">Membrane</keyword>
<accession>A9B949</accession>
<evidence type="ECO:0000256" key="1">
    <source>
        <dbReference type="SAM" id="Phobius"/>
    </source>
</evidence>